<dbReference type="EMBL" id="JBHUGF010000011">
    <property type="protein sequence ID" value="MFD1992405.1"/>
    <property type="molecule type" value="Genomic_DNA"/>
</dbReference>
<comment type="caution">
    <text evidence="1">The sequence shown here is derived from an EMBL/GenBank/DDBJ whole genome shotgun (WGS) entry which is preliminary data.</text>
</comment>
<evidence type="ECO:0000313" key="1">
    <source>
        <dbReference type="EMBL" id="MFD1992405.1"/>
    </source>
</evidence>
<name>A0ABW4UZI1_9BACL</name>
<gene>
    <name evidence="1" type="ORF">ACFSGI_20740</name>
</gene>
<organism evidence="1 2">
    <name type="scientific">Paenibacillus nicotianae</name>
    <dbReference type="NCBI Taxonomy" id="1526551"/>
    <lineage>
        <taxon>Bacteria</taxon>
        <taxon>Bacillati</taxon>
        <taxon>Bacillota</taxon>
        <taxon>Bacilli</taxon>
        <taxon>Bacillales</taxon>
        <taxon>Paenibacillaceae</taxon>
        <taxon>Paenibacillus</taxon>
    </lineage>
</organism>
<keyword evidence="2" id="KW-1185">Reference proteome</keyword>
<sequence length="177" mass="20373">MRYDFDMTGELFENLVGTSETWSDFHATSCLSSTVDFNIWGLVITPSLLNKFSDSKSQIIIDSRWPKEDFYIAGMTKVRIEGVIGGDIDVGLYAKNDSRFLYNSKGETISIKRQWSANPKTASSCYYFAGELDWPNGWYELQLYATGKVIINFDIEDCISLNEYTHSPQKYSYTRFY</sequence>
<reference evidence="2" key="1">
    <citation type="journal article" date="2019" name="Int. J. Syst. Evol. Microbiol.">
        <title>The Global Catalogue of Microorganisms (GCM) 10K type strain sequencing project: providing services to taxonomists for standard genome sequencing and annotation.</title>
        <authorList>
            <consortium name="The Broad Institute Genomics Platform"/>
            <consortium name="The Broad Institute Genome Sequencing Center for Infectious Disease"/>
            <person name="Wu L."/>
            <person name="Ma J."/>
        </authorList>
    </citation>
    <scope>NUCLEOTIDE SEQUENCE [LARGE SCALE GENOMIC DNA]</scope>
    <source>
        <strain evidence="2">CGMCC 1.15067</strain>
    </source>
</reference>
<protein>
    <submittedName>
        <fullName evidence="1">Uncharacterized protein</fullName>
    </submittedName>
</protein>
<accession>A0ABW4UZI1</accession>
<evidence type="ECO:0000313" key="2">
    <source>
        <dbReference type="Proteomes" id="UP001597403"/>
    </source>
</evidence>
<dbReference type="RefSeq" id="WP_204826105.1">
    <property type="nucleotide sequence ID" value="NZ_JBHUGF010000011.1"/>
</dbReference>
<dbReference type="Proteomes" id="UP001597403">
    <property type="component" value="Unassembled WGS sequence"/>
</dbReference>
<proteinExistence type="predicted"/>